<organism evidence="2 3">
    <name type="scientific">Streptomyces mimosae</name>
    <dbReference type="NCBI Taxonomy" id="2586635"/>
    <lineage>
        <taxon>Bacteria</taxon>
        <taxon>Bacillati</taxon>
        <taxon>Actinomycetota</taxon>
        <taxon>Actinomycetes</taxon>
        <taxon>Kitasatosporales</taxon>
        <taxon>Streptomycetaceae</taxon>
        <taxon>Streptomyces</taxon>
    </lineage>
</organism>
<dbReference type="InterPro" id="IPR010037">
    <property type="entry name" value="FkbH_domain"/>
</dbReference>
<evidence type="ECO:0000313" key="2">
    <source>
        <dbReference type="EMBL" id="KAB8159589.1"/>
    </source>
</evidence>
<protein>
    <submittedName>
        <fullName evidence="2">HAD-IIIC family phosphatase</fullName>
    </submittedName>
</protein>
<feature type="domain" description="N-acetyltransferase" evidence="1">
    <location>
        <begin position="470"/>
        <end position="621"/>
    </location>
</feature>
<dbReference type="Proteomes" id="UP000314251">
    <property type="component" value="Unassembled WGS sequence"/>
</dbReference>
<sequence length="650" mass="71084">MPATDPAAPAEPFPPSARLRALIDEGRLPAEFPRVASLLAEADDAELLRAGRFLGAVDLDDVLRERPETPTVTVAITGHSTLNALVPAITGQLARHGLLTRPHLCDFDSYVFELSDPDSGLYAADPDLALCVLAPEIVLDELPNPWDVRDLEEVLAAKTRLIEGLVARFTATARGTLVLNTLPLPRALTAQLIALRARAGAAAAWHEANARLLRLAEAHPRVVVLDSAALADACRGDSPAPDPRLSRYAKVHLSPAFLGSLAREVGHLARLVTGRGRKCLVLDLDNTVWGGVLGDDGPEGIEVADTYRGEAFRAFQRLARQIASQGVLLAAVSKNDLEPVQEVLRDHPGMTLREGDFVRVVANWRPKHDNLRELAADLNLGTDAFVFVDDSSYERGLVRRELPEIAVVDVGTEPALHTERLLADGWFDVWELTAEDRKRPTLYREELVRRDFISGFDSLDDYLAELGVTVRLADVAEGDVPRVSQITLRTNQFNLTTRRLQPDDVHTLRRDPAALPLAIHASDRFGDNGLVGAVFLREDGDRMVIDNFLLSCRVFSRGIEQACLSAVLRHARERGATALRGHYVPSPKNGKVAELYPRSGFTALDEAPDERGGTVFEHDLSDIPEPPAHVRLIESLAGAGETHEKGERHP</sequence>
<dbReference type="InterPro" id="IPR036514">
    <property type="entry name" value="SGNH_hydro_sf"/>
</dbReference>
<dbReference type="Gene3D" id="3.40.50.1110">
    <property type="entry name" value="SGNH hydrolase"/>
    <property type="match status" value="1"/>
</dbReference>
<dbReference type="EMBL" id="VDLY02000024">
    <property type="protein sequence ID" value="KAB8159589.1"/>
    <property type="molecule type" value="Genomic_DNA"/>
</dbReference>
<accession>A0A5N5ZUY3</accession>
<dbReference type="InterPro" id="IPR016181">
    <property type="entry name" value="Acyl_CoA_acyltransferase"/>
</dbReference>
<dbReference type="OrthoDB" id="323926at2"/>
<dbReference type="AlphaFoldDB" id="A0A5N5ZUY3"/>
<keyword evidence="3" id="KW-1185">Reference proteome</keyword>
<dbReference type="SUPFAM" id="SSF56784">
    <property type="entry name" value="HAD-like"/>
    <property type="match status" value="1"/>
</dbReference>
<gene>
    <name evidence="2" type="ORF">FH607_028245</name>
</gene>
<proteinExistence type="predicted"/>
<dbReference type="GO" id="GO:0016747">
    <property type="term" value="F:acyltransferase activity, transferring groups other than amino-acyl groups"/>
    <property type="evidence" value="ECO:0007669"/>
    <property type="project" value="InterPro"/>
</dbReference>
<dbReference type="InterPro" id="IPR023214">
    <property type="entry name" value="HAD_sf"/>
</dbReference>
<dbReference type="InterPro" id="IPR000182">
    <property type="entry name" value="GNAT_dom"/>
</dbReference>
<dbReference type="InterPro" id="IPR036412">
    <property type="entry name" value="HAD-like_sf"/>
</dbReference>
<comment type="caution">
    <text evidence="2">The sequence shown here is derived from an EMBL/GenBank/DDBJ whole genome shotgun (WGS) entry which is preliminary data.</text>
</comment>
<dbReference type="NCBIfam" id="TIGR01681">
    <property type="entry name" value="HAD-SF-IIIC"/>
    <property type="match status" value="1"/>
</dbReference>
<name>A0A5N5ZUY3_9ACTN</name>
<dbReference type="Gene3D" id="3.40.50.1000">
    <property type="entry name" value="HAD superfamily/HAD-like"/>
    <property type="match status" value="1"/>
</dbReference>
<evidence type="ECO:0000313" key="3">
    <source>
        <dbReference type="Proteomes" id="UP000314251"/>
    </source>
</evidence>
<dbReference type="Gene3D" id="3.40.630.30">
    <property type="match status" value="1"/>
</dbReference>
<dbReference type="PROSITE" id="PS51186">
    <property type="entry name" value="GNAT"/>
    <property type="match status" value="1"/>
</dbReference>
<reference evidence="2" key="1">
    <citation type="submission" date="2019-10" db="EMBL/GenBank/DDBJ databases">
        <title>Nonomuraea sp. nov., isolated from Phyllanthus amarus.</title>
        <authorList>
            <person name="Klykleung N."/>
            <person name="Tanasupawat S."/>
        </authorList>
    </citation>
    <scope>NUCLEOTIDE SEQUENCE [LARGE SCALE GENOMIC DNA]</scope>
    <source>
        <strain evidence="2">3MP-10</strain>
    </source>
</reference>
<dbReference type="InterPro" id="IPR010033">
    <property type="entry name" value="HAD_SF_ppase_IIIC"/>
</dbReference>
<evidence type="ECO:0000259" key="1">
    <source>
        <dbReference type="PROSITE" id="PS51186"/>
    </source>
</evidence>
<dbReference type="SUPFAM" id="SSF55729">
    <property type="entry name" value="Acyl-CoA N-acyltransferases (Nat)"/>
    <property type="match status" value="1"/>
</dbReference>
<dbReference type="NCBIfam" id="TIGR01686">
    <property type="entry name" value="FkbH"/>
    <property type="match status" value="1"/>
</dbReference>